<dbReference type="EMBL" id="CP014476">
    <property type="protein sequence ID" value="AMK75976.1"/>
    <property type="molecule type" value="Genomic_DNA"/>
</dbReference>
<dbReference type="InterPro" id="IPR013762">
    <property type="entry name" value="Integrase-like_cat_sf"/>
</dbReference>
<sequence>MTNDSSLPLTHDHAVRSRVALMVYLDNLAPSGRRSMRSLLQRAGQLLTWSGTVEDMPWLSLRYQQLMQLRAALRQAELSINTVNTCLAAIRGVLKAGFLLGDYPAEEWQRIQALNSVRGKALPAGRQLATREIHRLLTICEQDQAALLGQRDAAILALLVFAGLRRSEVVSLLVSDYAPRNGLLLIREGKGQKPRELQLPAQARQALKRWLHGRGGVSGPLFCQLAKTQRCCDQDPIQRNRSRQGCLPTEPINAHQVYALLKRRCRQAKLKPCTPHDLRRTFISKLLEQGVDFNTTRQLAGHEHLQTTALYDRRAEKSQRQAMADFRL</sequence>
<evidence type="ECO:0000256" key="1">
    <source>
        <dbReference type="ARBA" id="ARBA00022829"/>
    </source>
</evidence>
<dbReference type="Gene3D" id="1.10.443.10">
    <property type="entry name" value="Intergrase catalytic core"/>
    <property type="match status" value="1"/>
</dbReference>
<dbReference type="InterPro" id="IPR050090">
    <property type="entry name" value="Tyrosine_recombinase_XerCD"/>
</dbReference>
<dbReference type="InterPro" id="IPR002104">
    <property type="entry name" value="Integrase_catalytic"/>
</dbReference>
<dbReference type="GO" id="GO:0015074">
    <property type="term" value="P:DNA integration"/>
    <property type="evidence" value="ECO:0007669"/>
    <property type="project" value="UniProtKB-KW"/>
</dbReference>
<dbReference type="KEGG" id="mdn:JT25_005635"/>
<evidence type="ECO:0000256" key="3">
    <source>
        <dbReference type="ARBA" id="ARBA00023172"/>
    </source>
</evidence>
<accession>A0A126T1L3</accession>
<dbReference type="GO" id="GO:0007059">
    <property type="term" value="P:chromosome segregation"/>
    <property type="evidence" value="ECO:0007669"/>
    <property type="project" value="UniProtKB-KW"/>
</dbReference>
<dbReference type="RefSeq" id="WP_036274424.1">
    <property type="nucleotide sequence ID" value="NZ_CP014476.1"/>
</dbReference>
<gene>
    <name evidence="5" type="ORF">JT25_005635</name>
</gene>
<dbReference type="AlphaFoldDB" id="A0A126T1L3"/>
<organism evidence="5 6">
    <name type="scientific">Methylomonas denitrificans</name>
    <dbReference type="NCBI Taxonomy" id="1538553"/>
    <lineage>
        <taxon>Bacteria</taxon>
        <taxon>Pseudomonadati</taxon>
        <taxon>Pseudomonadota</taxon>
        <taxon>Gammaproteobacteria</taxon>
        <taxon>Methylococcales</taxon>
        <taxon>Methylococcaceae</taxon>
        <taxon>Methylomonas</taxon>
    </lineage>
</organism>
<dbReference type="GO" id="GO:0003677">
    <property type="term" value="F:DNA binding"/>
    <property type="evidence" value="ECO:0007669"/>
    <property type="project" value="InterPro"/>
</dbReference>
<keyword evidence="3" id="KW-0233">DNA recombination</keyword>
<evidence type="ECO:0000256" key="2">
    <source>
        <dbReference type="ARBA" id="ARBA00022908"/>
    </source>
</evidence>
<evidence type="ECO:0000313" key="5">
    <source>
        <dbReference type="EMBL" id="AMK75976.1"/>
    </source>
</evidence>
<keyword evidence="2" id="KW-0229">DNA integration</keyword>
<dbReference type="GO" id="GO:0006310">
    <property type="term" value="P:DNA recombination"/>
    <property type="evidence" value="ECO:0007669"/>
    <property type="project" value="UniProtKB-KW"/>
</dbReference>
<dbReference type="CDD" id="cd00397">
    <property type="entry name" value="DNA_BRE_C"/>
    <property type="match status" value="1"/>
</dbReference>
<protein>
    <submittedName>
        <fullName evidence="5">Integrase</fullName>
    </submittedName>
</protein>
<dbReference type="PANTHER" id="PTHR30349:SF81">
    <property type="entry name" value="TYROSINE RECOMBINASE XERC"/>
    <property type="match status" value="1"/>
</dbReference>
<dbReference type="SUPFAM" id="SSF56349">
    <property type="entry name" value="DNA breaking-rejoining enzymes"/>
    <property type="match status" value="1"/>
</dbReference>
<dbReference type="InterPro" id="IPR011010">
    <property type="entry name" value="DNA_brk_join_enz"/>
</dbReference>
<name>A0A126T1L3_9GAMM</name>
<keyword evidence="6" id="KW-1185">Reference proteome</keyword>
<dbReference type="PANTHER" id="PTHR30349">
    <property type="entry name" value="PHAGE INTEGRASE-RELATED"/>
    <property type="match status" value="1"/>
</dbReference>
<reference evidence="5 6" key="1">
    <citation type="journal article" date="2015" name="Environ. Microbiol.">
        <title>Methane oxidation coupled to nitrate reduction under hypoxia by the Gammaproteobacterium Methylomonas denitrificans, sp. nov. type strain FJG1.</title>
        <authorList>
            <person name="Kits K.D."/>
            <person name="Klotz M.G."/>
            <person name="Stein L.Y."/>
        </authorList>
    </citation>
    <scope>NUCLEOTIDE SEQUENCE [LARGE SCALE GENOMIC DNA]</scope>
    <source>
        <strain evidence="5 6">FJG1</strain>
    </source>
</reference>
<keyword evidence="1" id="KW-0159">Chromosome partition</keyword>
<evidence type="ECO:0000259" key="4">
    <source>
        <dbReference type="PROSITE" id="PS51898"/>
    </source>
</evidence>
<feature type="domain" description="Tyr recombinase" evidence="4">
    <location>
        <begin position="121"/>
        <end position="324"/>
    </location>
</feature>
<dbReference type="OrthoDB" id="2078692at2"/>
<dbReference type="Proteomes" id="UP000030512">
    <property type="component" value="Chromosome"/>
</dbReference>
<dbReference type="PROSITE" id="PS51898">
    <property type="entry name" value="TYR_RECOMBINASE"/>
    <property type="match status" value="1"/>
</dbReference>
<proteinExistence type="predicted"/>
<dbReference type="STRING" id="1538553.JT25_005635"/>
<evidence type="ECO:0000313" key="6">
    <source>
        <dbReference type="Proteomes" id="UP000030512"/>
    </source>
</evidence>
<dbReference type="Pfam" id="PF00589">
    <property type="entry name" value="Phage_integrase"/>
    <property type="match status" value="1"/>
</dbReference>